<protein>
    <submittedName>
        <fullName evidence="5">SH3 domain-containing protein</fullName>
    </submittedName>
</protein>
<keyword evidence="6" id="KW-1185">Reference proteome</keyword>
<feature type="region of interest" description="Disordered" evidence="3">
    <location>
        <begin position="50"/>
        <end position="77"/>
    </location>
</feature>
<dbReference type="PRINTS" id="PR00452">
    <property type="entry name" value="SH3DOMAIN"/>
</dbReference>
<reference evidence="5 6" key="1">
    <citation type="journal article" date="2018" name="New Phytol.">
        <title>Phylogenomics of Endogonaceae and evolution of mycorrhizas within Mucoromycota.</title>
        <authorList>
            <person name="Chang Y."/>
            <person name="Desiro A."/>
            <person name="Na H."/>
            <person name="Sandor L."/>
            <person name="Lipzen A."/>
            <person name="Clum A."/>
            <person name="Barry K."/>
            <person name="Grigoriev I.V."/>
            <person name="Martin F.M."/>
            <person name="Stajich J.E."/>
            <person name="Smith M.E."/>
            <person name="Bonito G."/>
            <person name="Spatafora J.W."/>
        </authorList>
    </citation>
    <scope>NUCLEOTIDE SEQUENCE [LARGE SCALE GENOMIC DNA]</scope>
    <source>
        <strain evidence="5 6">AD002</strain>
    </source>
</reference>
<proteinExistence type="predicted"/>
<dbReference type="SUPFAM" id="SSF50044">
    <property type="entry name" value="SH3-domain"/>
    <property type="match status" value="1"/>
</dbReference>
<evidence type="ECO:0000256" key="3">
    <source>
        <dbReference type="SAM" id="MobiDB-lite"/>
    </source>
</evidence>
<evidence type="ECO:0000259" key="4">
    <source>
        <dbReference type="PROSITE" id="PS50002"/>
    </source>
</evidence>
<organism evidence="5 6">
    <name type="scientific">Jimgerdemannia flammicorona</name>
    <dbReference type="NCBI Taxonomy" id="994334"/>
    <lineage>
        <taxon>Eukaryota</taxon>
        <taxon>Fungi</taxon>
        <taxon>Fungi incertae sedis</taxon>
        <taxon>Mucoromycota</taxon>
        <taxon>Mucoromycotina</taxon>
        <taxon>Endogonomycetes</taxon>
        <taxon>Endogonales</taxon>
        <taxon>Endogonaceae</taxon>
        <taxon>Jimgerdemannia</taxon>
    </lineage>
</organism>
<evidence type="ECO:0000313" key="6">
    <source>
        <dbReference type="Proteomes" id="UP000274822"/>
    </source>
</evidence>
<sequence>MKKKKNHWPYFLTPFLQYFISLLLPVLTRSSATSRTIYIRDFAHPNTSPLHYGLPPSPSTPTSSQRSSRALSEASDFTGRQARALYDFDAENPSECSFREGELIWVQYRQCPGWLVADVGDETGLVPENYVEILEEVELAVALAAAVKAGVVGGGKEAVLKA</sequence>
<dbReference type="PROSITE" id="PS50002">
    <property type="entry name" value="SH3"/>
    <property type="match status" value="1"/>
</dbReference>
<dbReference type="AlphaFoldDB" id="A0A433PWS7"/>
<dbReference type="InterPro" id="IPR050384">
    <property type="entry name" value="Endophilin_SH3RF"/>
</dbReference>
<dbReference type="EMBL" id="RBNJ01020320">
    <property type="protein sequence ID" value="RUS21976.1"/>
    <property type="molecule type" value="Genomic_DNA"/>
</dbReference>
<name>A0A433PWS7_9FUNG</name>
<feature type="domain" description="SH3" evidence="4">
    <location>
        <begin position="77"/>
        <end position="136"/>
    </location>
</feature>
<evidence type="ECO:0000256" key="2">
    <source>
        <dbReference type="PROSITE-ProRule" id="PRU00192"/>
    </source>
</evidence>
<dbReference type="PANTHER" id="PTHR14167:SF116">
    <property type="entry name" value="CAP, ISOFORM AC"/>
    <property type="match status" value="1"/>
</dbReference>
<dbReference type="InterPro" id="IPR036028">
    <property type="entry name" value="SH3-like_dom_sf"/>
</dbReference>
<dbReference type="Pfam" id="PF00018">
    <property type="entry name" value="SH3_1"/>
    <property type="match status" value="1"/>
</dbReference>
<dbReference type="Proteomes" id="UP000274822">
    <property type="component" value="Unassembled WGS sequence"/>
</dbReference>
<keyword evidence="1 2" id="KW-0728">SH3 domain</keyword>
<accession>A0A433PWS7</accession>
<dbReference type="PANTHER" id="PTHR14167">
    <property type="entry name" value="SH3 DOMAIN-CONTAINING"/>
    <property type="match status" value="1"/>
</dbReference>
<feature type="compositionally biased region" description="Low complexity" evidence="3">
    <location>
        <begin position="60"/>
        <end position="69"/>
    </location>
</feature>
<evidence type="ECO:0000256" key="1">
    <source>
        <dbReference type="ARBA" id="ARBA00022443"/>
    </source>
</evidence>
<dbReference type="Gene3D" id="2.30.30.40">
    <property type="entry name" value="SH3 Domains"/>
    <property type="match status" value="1"/>
</dbReference>
<dbReference type="SMART" id="SM00326">
    <property type="entry name" value="SH3"/>
    <property type="match status" value="1"/>
</dbReference>
<dbReference type="InterPro" id="IPR001452">
    <property type="entry name" value="SH3_domain"/>
</dbReference>
<gene>
    <name evidence="5" type="ORF">BC938DRAFT_475311</name>
</gene>
<dbReference type="GO" id="GO:0005737">
    <property type="term" value="C:cytoplasm"/>
    <property type="evidence" value="ECO:0007669"/>
    <property type="project" value="TreeGrafter"/>
</dbReference>
<comment type="caution">
    <text evidence="5">The sequence shown here is derived from an EMBL/GenBank/DDBJ whole genome shotgun (WGS) entry which is preliminary data.</text>
</comment>
<evidence type="ECO:0000313" key="5">
    <source>
        <dbReference type="EMBL" id="RUS21976.1"/>
    </source>
</evidence>